<evidence type="ECO:0000259" key="5">
    <source>
        <dbReference type="Pfam" id="PF04542"/>
    </source>
</evidence>
<keyword evidence="8" id="KW-1185">Reference proteome</keyword>
<proteinExistence type="inferred from homology"/>
<evidence type="ECO:0000256" key="1">
    <source>
        <dbReference type="ARBA" id="ARBA00010641"/>
    </source>
</evidence>
<name>A0A2T0SG75_9PSEU</name>
<reference evidence="7 8" key="1">
    <citation type="submission" date="2018-03" db="EMBL/GenBank/DDBJ databases">
        <title>Genomic Encyclopedia of Archaeal and Bacterial Type Strains, Phase II (KMG-II): from individual species to whole genera.</title>
        <authorList>
            <person name="Goeker M."/>
        </authorList>
    </citation>
    <scope>NUCLEOTIDE SEQUENCE [LARGE SCALE GENOMIC DNA]</scope>
    <source>
        <strain evidence="7 8">DSM 44720</strain>
    </source>
</reference>
<dbReference type="Pfam" id="PF08281">
    <property type="entry name" value="Sigma70_r4_2"/>
    <property type="match status" value="1"/>
</dbReference>
<evidence type="ECO:0000256" key="4">
    <source>
        <dbReference type="ARBA" id="ARBA00023163"/>
    </source>
</evidence>
<dbReference type="AlphaFoldDB" id="A0A2T0SG75"/>
<evidence type="ECO:0000259" key="6">
    <source>
        <dbReference type="Pfam" id="PF08281"/>
    </source>
</evidence>
<dbReference type="InterPro" id="IPR014284">
    <property type="entry name" value="RNA_pol_sigma-70_dom"/>
</dbReference>
<dbReference type="InterPro" id="IPR013325">
    <property type="entry name" value="RNA_pol_sigma_r2"/>
</dbReference>
<dbReference type="InterPro" id="IPR013249">
    <property type="entry name" value="RNA_pol_sigma70_r4_t2"/>
</dbReference>
<evidence type="ECO:0000313" key="8">
    <source>
        <dbReference type="Proteomes" id="UP000239494"/>
    </source>
</evidence>
<dbReference type="CDD" id="cd06171">
    <property type="entry name" value="Sigma70_r4"/>
    <property type="match status" value="1"/>
</dbReference>
<gene>
    <name evidence="7" type="ORF">CLV43_1211</name>
</gene>
<sequence length="175" mass="18899">MTGLDALVAAAAGGDAAAMNALLDRVRPVVLRTCARFLEVPEDVEDAAQEALLRISETLSARPSGESFRGWMYVVVVNVARQRFRVVHRGGVAGAVPGDLVDPRRTSVVAGSRLDLLSALERLHVRQPRLAEALVYRDVCKLGYGEIADVLGVPVSTVKSRIHDARRCMRGELDG</sequence>
<dbReference type="Pfam" id="PF04542">
    <property type="entry name" value="Sigma70_r2"/>
    <property type="match status" value="1"/>
</dbReference>
<dbReference type="InterPro" id="IPR039425">
    <property type="entry name" value="RNA_pol_sigma-70-like"/>
</dbReference>
<comment type="similarity">
    <text evidence="1">Belongs to the sigma-70 factor family. ECF subfamily.</text>
</comment>
<dbReference type="GO" id="GO:0006352">
    <property type="term" value="P:DNA-templated transcription initiation"/>
    <property type="evidence" value="ECO:0007669"/>
    <property type="project" value="InterPro"/>
</dbReference>
<dbReference type="EMBL" id="PVTF01000021">
    <property type="protein sequence ID" value="PRY32407.1"/>
    <property type="molecule type" value="Genomic_DNA"/>
</dbReference>
<feature type="domain" description="RNA polymerase sigma-70 region 2" evidence="5">
    <location>
        <begin position="23"/>
        <end position="85"/>
    </location>
</feature>
<keyword evidence="3" id="KW-0731">Sigma factor</keyword>
<dbReference type="Gene3D" id="1.10.10.10">
    <property type="entry name" value="Winged helix-like DNA-binding domain superfamily/Winged helix DNA-binding domain"/>
    <property type="match status" value="1"/>
</dbReference>
<evidence type="ECO:0000256" key="3">
    <source>
        <dbReference type="ARBA" id="ARBA00023082"/>
    </source>
</evidence>
<dbReference type="InterPro" id="IPR007627">
    <property type="entry name" value="RNA_pol_sigma70_r2"/>
</dbReference>
<dbReference type="PANTHER" id="PTHR43133">
    <property type="entry name" value="RNA POLYMERASE ECF-TYPE SIGMA FACTO"/>
    <property type="match status" value="1"/>
</dbReference>
<organism evidence="7 8">
    <name type="scientific">Umezawaea tangerina</name>
    <dbReference type="NCBI Taxonomy" id="84725"/>
    <lineage>
        <taxon>Bacteria</taxon>
        <taxon>Bacillati</taxon>
        <taxon>Actinomycetota</taxon>
        <taxon>Actinomycetes</taxon>
        <taxon>Pseudonocardiales</taxon>
        <taxon>Pseudonocardiaceae</taxon>
        <taxon>Umezawaea</taxon>
    </lineage>
</organism>
<evidence type="ECO:0000313" key="7">
    <source>
        <dbReference type="EMBL" id="PRY32407.1"/>
    </source>
</evidence>
<dbReference type="NCBIfam" id="TIGR02937">
    <property type="entry name" value="sigma70-ECF"/>
    <property type="match status" value="1"/>
</dbReference>
<dbReference type="RefSeq" id="WP_211304839.1">
    <property type="nucleotide sequence ID" value="NZ_PVTF01000021.1"/>
</dbReference>
<accession>A0A2T0SG75</accession>
<evidence type="ECO:0000256" key="2">
    <source>
        <dbReference type="ARBA" id="ARBA00023015"/>
    </source>
</evidence>
<dbReference type="PANTHER" id="PTHR43133:SF25">
    <property type="entry name" value="RNA POLYMERASE SIGMA FACTOR RFAY-RELATED"/>
    <property type="match status" value="1"/>
</dbReference>
<dbReference type="GO" id="GO:0016987">
    <property type="term" value="F:sigma factor activity"/>
    <property type="evidence" value="ECO:0007669"/>
    <property type="project" value="UniProtKB-KW"/>
</dbReference>
<keyword evidence="2" id="KW-0805">Transcription regulation</keyword>
<dbReference type="InterPro" id="IPR036388">
    <property type="entry name" value="WH-like_DNA-bd_sf"/>
</dbReference>
<keyword evidence="4" id="KW-0804">Transcription</keyword>
<dbReference type="Proteomes" id="UP000239494">
    <property type="component" value="Unassembled WGS sequence"/>
</dbReference>
<dbReference type="InterPro" id="IPR013324">
    <property type="entry name" value="RNA_pol_sigma_r3/r4-like"/>
</dbReference>
<protein>
    <submittedName>
        <fullName evidence="7">RNA polymerase sigma-70 factor (ECF subfamily)</fullName>
    </submittedName>
</protein>
<comment type="caution">
    <text evidence="7">The sequence shown here is derived from an EMBL/GenBank/DDBJ whole genome shotgun (WGS) entry which is preliminary data.</text>
</comment>
<dbReference type="SUPFAM" id="SSF88946">
    <property type="entry name" value="Sigma2 domain of RNA polymerase sigma factors"/>
    <property type="match status" value="1"/>
</dbReference>
<dbReference type="Gene3D" id="1.10.1740.10">
    <property type="match status" value="1"/>
</dbReference>
<dbReference type="SUPFAM" id="SSF88659">
    <property type="entry name" value="Sigma3 and sigma4 domains of RNA polymerase sigma factors"/>
    <property type="match status" value="1"/>
</dbReference>
<dbReference type="GO" id="GO:0003677">
    <property type="term" value="F:DNA binding"/>
    <property type="evidence" value="ECO:0007669"/>
    <property type="project" value="InterPro"/>
</dbReference>
<feature type="domain" description="RNA polymerase sigma factor 70 region 4 type 2" evidence="6">
    <location>
        <begin position="116"/>
        <end position="169"/>
    </location>
</feature>